<dbReference type="STRING" id="323259.Mhun_1454"/>
<evidence type="ECO:0000313" key="9">
    <source>
        <dbReference type="Proteomes" id="UP000001941"/>
    </source>
</evidence>
<proteinExistence type="inferred from homology"/>
<dbReference type="PANTHER" id="PTHR33653:SF1">
    <property type="entry name" value="RIBONUCLEASE VAPC2"/>
    <property type="match status" value="1"/>
</dbReference>
<dbReference type="Gene3D" id="3.40.50.1010">
    <property type="entry name" value="5'-nuclease"/>
    <property type="match status" value="1"/>
</dbReference>
<evidence type="ECO:0000256" key="5">
    <source>
        <dbReference type="ARBA" id="ARBA00022842"/>
    </source>
</evidence>
<keyword evidence="3" id="KW-0479">Metal-binding</keyword>
<dbReference type="OrthoDB" id="376928at2157"/>
<accession>Q2FNJ3</accession>
<dbReference type="GO" id="GO:0046872">
    <property type="term" value="F:metal ion binding"/>
    <property type="evidence" value="ECO:0007669"/>
    <property type="project" value="UniProtKB-KW"/>
</dbReference>
<dbReference type="Proteomes" id="UP000001941">
    <property type="component" value="Chromosome"/>
</dbReference>
<organism evidence="8 9">
    <name type="scientific">Methanospirillum hungatei JF-1 (strain ATCC 27890 / DSM 864 / NBRC 100397 / JF-1)</name>
    <dbReference type="NCBI Taxonomy" id="323259"/>
    <lineage>
        <taxon>Archaea</taxon>
        <taxon>Methanobacteriati</taxon>
        <taxon>Methanobacteriota</taxon>
        <taxon>Stenosarchaea group</taxon>
        <taxon>Methanomicrobia</taxon>
        <taxon>Methanomicrobiales</taxon>
        <taxon>Methanospirillaceae</taxon>
        <taxon>Methanospirillum</taxon>
    </lineage>
</organism>
<dbReference type="AlphaFoldDB" id="Q2FNJ3"/>
<evidence type="ECO:0000256" key="1">
    <source>
        <dbReference type="ARBA" id="ARBA00001946"/>
    </source>
</evidence>
<sequence>MKILVDTSVWSLALRRAGSHTQKELQIIHNLTELIHDGRVVMIGPIRQELLSGISSAAQFEKLKNHLSHYPDMPLKIEIYEKAAKYFNICRKAGVQGSLTDFLICAVATEADLKIYTLDKDFSYYANHIPIKIYNSGVT</sequence>
<evidence type="ECO:0000256" key="4">
    <source>
        <dbReference type="ARBA" id="ARBA00022801"/>
    </source>
</evidence>
<dbReference type="CDD" id="cd18757">
    <property type="entry name" value="PIN_MtVapC3-like"/>
    <property type="match status" value="1"/>
</dbReference>
<dbReference type="KEGG" id="mhu:Mhun_1454"/>
<dbReference type="InterPro" id="IPR050556">
    <property type="entry name" value="Type_II_TA_system_RNase"/>
</dbReference>
<keyword evidence="9" id="KW-1185">Reference proteome</keyword>
<dbReference type="GO" id="GO:0016787">
    <property type="term" value="F:hydrolase activity"/>
    <property type="evidence" value="ECO:0007669"/>
    <property type="project" value="UniProtKB-KW"/>
</dbReference>
<dbReference type="RefSeq" id="WP_011448457.1">
    <property type="nucleotide sequence ID" value="NC_007796.1"/>
</dbReference>
<keyword evidence="5" id="KW-0460">Magnesium</keyword>
<evidence type="ECO:0000256" key="2">
    <source>
        <dbReference type="ARBA" id="ARBA00022722"/>
    </source>
</evidence>
<comment type="similarity">
    <text evidence="6">Belongs to the PINc/VapC protein family.</text>
</comment>
<keyword evidence="4" id="KW-0378">Hydrolase</keyword>
<evidence type="ECO:0000259" key="7">
    <source>
        <dbReference type="Pfam" id="PF01850"/>
    </source>
</evidence>
<comment type="cofactor">
    <cofactor evidence="1">
        <name>Mg(2+)</name>
        <dbReference type="ChEBI" id="CHEBI:18420"/>
    </cofactor>
</comment>
<dbReference type="SUPFAM" id="SSF88723">
    <property type="entry name" value="PIN domain-like"/>
    <property type="match status" value="1"/>
</dbReference>
<dbReference type="EMBL" id="CP000254">
    <property type="protein sequence ID" value="ABD41188.1"/>
    <property type="molecule type" value="Genomic_DNA"/>
</dbReference>
<dbReference type="InterPro" id="IPR002716">
    <property type="entry name" value="PIN_dom"/>
</dbReference>
<dbReference type="GO" id="GO:0004518">
    <property type="term" value="F:nuclease activity"/>
    <property type="evidence" value="ECO:0007669"/>
    <property type="project" value="UniProtKB-KW"/>
</dbReference>
<dbReference type="eggNOG" id="arCOG02219">
    <property type="taxonomic scope" value="Archaea"/>
</dbReference>
<reference evidence="9" key="1">
    <citation type="journal article" date="2016" name="Stand. Genomic Sci.">
        <title>Complete genome sequence of Methanospirillum hungatei type strain JF1.</title>
        <authorList>
            <person name="Gunsalus R.P."/>
            <person name="Cook L.E."/>
            <person name="Crable B."/>
            <person name="Rohlin L."/>
            <person name="McDonald E."/>
            <person name="Mouttaki H."/>
            <person name="Sieber J.R."/>
            <person name="Poweleit N."/>
            <person name="Zhou H."/>
            <person name="Lapidus A.L."/>
            <person name="Daligault H.E."/>
            <person name="Land M."/>
            <person name="Gilna P."/>
            <person name="Ivanova N."/>
            <person name="Kyrpides N."/>
            <person name="Culley D.E."/>
            <person name="McInerney M.J."/>
        </authorList>
    </citation>
    <scope>NUCLEOTIDE SEQUENCE [LARGE SCALE GENOMIC DNA]</scope>
    <source>
        <strain evidence="9">ATCC 27890 / DSM 864 / NBRC 100397 / JF-1</strain>
    </source>
</reference>
<feature type="domain" description="PIN" evidence="7">
    <location>
        <begin position="3"/>
        <end position="126"/>
    </location>
</feature>
<name>Q2FNJ3_METHJ</name>
<gene>
    <name evidence="8" type="ordered locus">Mhun_1454</name>
</gene>
<dbReference type="EnsemblBacteria" id="ABD41188">
    <property type="protein sequence ID" value="ABD41188"/>
    <property type="gene ID" value="Mhun_1454"/>
</dbReference>
<dbReference type="GeneID" id="3924512"/>
<evidence type="ECO:0000313" key="8">
    <source>
        <dbReference type="EMBL" id="ABD41188.1"/>
    </source>
</evidence>
<keyword evidence="2" id="KW-0540">Nuclease</keyword>
<protein>
    <submittedName>
        <fullName evidence="8">PilT protein-like protein</fullName>
    </submittedName>
</protein>
<dbReference type="HOGENOM" id="CLU_118482_1_1_2"/>
<dbReference type="Pfam" id="PF01850">
    <property type="entry name" value="PIN"/>
    <property type="match status" value="1"/>
</dbReference>
<dbReference type="InterPro" id="IPR029060">
    <property type="entry name" value="PIN-like_dom_sf"/>
</dbReference>
<evidence type="ECO:0000256" key="6">
    <source>
        <dbReference type="ARBA" id="ARBA00038093"/>
    </source>
</evidence>
<dbReference type="PANTHER" id="PTHR33653">
    <property type="entry name" value="RIBONUCLEASE VAPC2"/>
    <property type="match status" value="1"/>
</dbReference>
<dbReference type="InParanoid" id="Q2FNJ3"/>
<evidence type="ECO:0000256" key="3">
    <source>
        <dbReference type="ARBA" id="ARBA00022723"/>
    </source>
</evidence>